<dbReference type="KEGG" id="cpho:CPHO_07935"/>
<reference evidence="2 3" key="1">
    <citation type="submission" date="2014-08" db="EMBL/GenBank/DDBJ databases">
        <title>Complete genome sequence of Corynebacterium phocae M408/89/1(T)(=DSM 44612(T)), isolated from the common seal (Phoca vitulina).</title>
        <authorList>
            <person name="Ruckert C."/>
            <person name="Albersmeier A."/>
            <person name="Winkler A."/>
            <person name="Kalinowski J."/>
        </authorList>
    </citation>
    <scope>NUCLEOTIDE SEQUENCE [LARGE SCALE GENOMIC DNA]</scope>
    <source>
        <strain evidence="2 3">M408/89/1</strain>
    </source>
</reference>
<protein>
    <recommendedName>
        <fullName evidence="1">DUF402 domain-containing protein</fullName>
    </recommendedName>
</protein>
<dbReference type="Proteomes" id="UP000185491">
    <property type="component" value="Chromosome"/>
</dbReference>
<feature type="domain" description="DUF402" evidence="1">
    <location>
        <begin position="26"/>
        <end position="148"/>
    </location>
</feature>
<evidence type="ECO:0000313" key="3">
    <source>
        <dbReference type="Proteomes" id="UP000185491"/>
    </source>
</evidence>
<dbReference type="Pfam" id="PF04167">
    <property type="entry name" value="DUF402"/>
    <property type="match status" value="1"/>
</dbReference>
<dbReference type="OrthoDB" id="3821551at2"/>
<dbReference type="SUPFAM" id="SSF159234">
    <property type="entry name" value="FomD-like"/>
    <property type="match status" value="1"/>
</dbReference>
<dbReference type="RefSeq" id="WP_075734737.1">
    <property type="nucleotide sequence ID" value="NZ_CP009249.1"/>
</dbReference>
<evidence type="ECO:0000313" key="2">
    <source>
        <dbReference type="EMBL" id="APT92830.1"/>
    </source>
</evidence>
<organism evidence="2 3">
    <name type="scientific">Corynebacterium phocae</name>
    <dbReference type="NCBI Taxonomy" id="161895"/>
    <lineage>
        <taxon>Bacteria</taxon>
        <taxon>Bacillati</taxon>
        <taxon>Actinomycetota</taxon>
        <taxon>Actinomycetes</taxon>
        <taxon>Mycobacteriales</taxon>
        <taxon>Corynebacteriaceae</taxon>
        <taxon>Corynebacterium</taxon>
    </lineage>
</organism>
<dbReference type="EMBL" id="CP009249">
    <property type="protein sequence ID" value="APT92830.1"/>
    <property type="molecule type" value="Genomic_DNA"/>
</dbReference>
<dbReference type="PIRSF" id="PIRSF012622">
    <property type="entry name" value="UCP012622"/>
    <property type="match status" value="1"/>
</dbReference>
<proteinExistence type="predicted"/>
<dbReference type="InterPro" id="IPR035930">
    <property type="entry name" value="FomD-like_sf"/>
</dbReference>
<dbReference type="STRING" id="161895.CPHO_07935"/>
<dbReference type="AlphaFoldDB" id="A0A1L7D3Z0"/>
<dbReference type="InterPro" id="IPR007295">
    <property type="entry name" value="DUF402"/>
</dbReference>
<evidence type="ECO:0000259" key="1">
    <source>
        <dbReference type="Pfam" id="PF04167"/>
    </source>
</evidence>
<sequence length="175" mass="19792">MHAPKVETFSVPRGINVDPKGYERPVETFRETDFGLYMARGATHPRFGYLESWLLPTLGLRVNKFHVRSGDNEYQDFYIDVVQISAQDGLWETRDLYVDLLSTTGRPVDVEDTDELSKAATEGLLEAEFVEYAIDATLRAVEGITRHDDNVMAWLDSLGMALEWAESVNFSPEGI</sequence>
<gene>
    <name evidence="2" type="ORF">CPHO_07935</name>
</gene>
<accession>A0A1L7D3Z0</accession>
<dbReference type="InterPro" id="IPR014465">
    <property type="entry name" value="UCP012622"/>
</dbReference>
<name>A0A1L7D3Z0_9CORY</name>
<dbReference type="Gene3D" id="2.40.380.10">
    <property type="entry name" value="FomD-like"/>
    <property type="match status" value="1"/>
</dbReference>
<keyword evidence="3" id="KW-1185">Reference proteome</keyword>